<feature type="transmembrane region" description="Helical" evidence="6">
    <location>
        <begin position="381"/>
        <end position="400"/>
    </location>
</feature>
<keyword evidence="4 6" id="KW-1133">Transmembrane helix</keyword>
<evidence type="ECO:0000256" key="3">
    <source>
        <dbReference type="ARBA" id="ARBA00022692"/>
    </source>
</evidence>
<evidence type="ECO:0000313" key="8">
    <source>
        <dbReference type="Proteomes" id="UP001500274"/>
    </source>
</evidence>
<name>A0ABP6BGK7_9MICO</name>
<feature type="transmembrane region" description="Helical" evidence="6">
    <location>
        <begin position="280"/>
        <end position="300"/>
    </location>
</feature>
<keyword evidence="2" id="KW-1003">Cell membrane</keyword>
<dbReference type="RefSeq" id="WP_344226175.1">
    <property type="nucleotide sequence ID" value="NZ_BAAARI010000002.1"/>
</dbReference>
<feature type="transmembrane region" description="Helical" evidence="6">
    <location>
        <begin position="12"/>
        <end position="32"/>
    </location>
</feature>
<keyword evidence="5 6" id="KW-0472">Membrane</keyword>
<evidence type="ECO:0000256" key="2">
    <source>
        <dbReference type="ARBA" id="ARBA00022475"/>
    </source>
</evidence>
<feature type="transmembrane region" description="Helical" evidence="6">
    <location>
        <begin position="168"/>
        <end position="189"/>
    </location>
</feature>
<evidence type="ECO:0000256" key="1">
    <source>
        <dbReference type="ARBA" id="ARBA00004651"/>
    </source>
</evidence>
<comment type="caution">
    <text evidence="7">The sequence shown here is derived from an EMBL/GenBank/DDBJ whole genome shotgun (WGS) entry which is preliminary data.</text>
</comment>
<protein>
    <recommendedName>
        <fullName evidence="9">Polysaccharide biosynthesis protein</fullName>
    </recommendedName>
</protein>
<accession>A0ABP6BGK7</accession>
<evidence type="ECO:0000313" key="7">
    <source>
        <dbReference type="EMBL" id="GAA2567580.1"/>
    </source>
</evidence>
<dbReference type="PANTHER" id="PTHR30250">
    <property type="entry name" value="PST FAMILY PREDICTED COLANIC ACID TRANSPORTER"/>
    <property type="match status" value="1"/>
</dbReference>
<dbReference type="EMBL" id="BAAARI010000002">
    <property type="protein sequence ID" value="GAA2567580.1"/>
    <property type="molecule type" value="Genomic_DNA"/>
</dbReference>
<keyword evidence="8" id="KW-1185">Reference proteome</keyword>
<dbReference type="Proteomes" id="UP001500274">
    <property type="component" value="Unassembled WGS sequence"/>
</dbReference>
<feature type="transmembrane region" description="Helical" evidence="6">
    <location>
        <begin position="140"/>
        <end position="162"/>
    </location>
</feature>
<feature type="transmembrane region" description="Helical" evidence="6">
    <location>
        <begin position="84"/>
        <end position="107"/>
    </location>
</feature>
<gene>
    <name evidence="7" type="ORF">GCM10009862_02830</name>
</gene>
<evidence type="ECO:0000256" key="4">
    <source>
        <dbReference type="ARBA" id="ARBA00022989"/>
    </source>
</evidence>
<keyword evidence="3 6" id="KW-0812">Transmembrane</keyword>
<comment type="subcellular location">
    <subcellularLocation>
        <location evidence="1">Cell membrane</location>
        <topology evidence="1">Multi-pass membrane protein</topology>
    </subcellularLocation>
</comment>
<reference evidence="8" key="1">
    <citation type="journal article" date="2019" name="Int. J. Syst. Evol. Microbiol.">
        <title>The Global Catalogue of Microorganisms (GCM) 10K type strain sequencing project: providing services to taxonomists for standard genome sequencing and annotation.</title>
        <authorList>
            <consortium name="The Broad Institute Genomics Platform"/>
            <consortium name="The Broad Institute Genome Sequencing Center for Infectious Disease"/>
            <person name="Wu L."/>
            <person name="Ma J."/>
        </authorList>
    </citation>
    <scope>NUCLEOTIDE SEQUENCE [LARGE SCALE GENOMIC DNA]</scope>
    <source>
        <strain evidence="8">JCM 16365</strain>
    </source>
</reference>
<feature type="transmembrane region" description="Helical" evidence="6">
    <location>
        <begin position="113"/>
        <end position="133"/>
    </location>
</feature>
<evidence type="ECO:0000256" key="5">
    <source>
        <dbReference type="ARBA" id="ARBA00023136"/>
    </source>
</evidence>
<feature type="transmembrane region" description="Helical" evidence="6">
    <location>
        <begin position="320"/>
        <end position="337"/>
    </location>
</feature>
<sequence>MKPLLARFAGFGAVPLIAAVVPFAVLPIASRIQGPDGWAAIGTGQAIGALVAMIASYGWNVNGGARVAQADGPAEQRALYAQSLWCRLIAYGVVGGLGAALAAALVGGAFGSVAALATLATGATGLTVAWYSVGVGQARIALWYEAVPVAALTLASAGAMLLTGSVAAYPVLMLVGVAIGLVMLNVSLFRRPLPPWNGRQVATAFRRNLAVAIADGVGGSYTTAPVPVGQVLMGTSAAAQLTSADKVYRIGLTAVSVLANSTQKWVLEVSWAQGRMRRHAVALALHAAVGVIGFSVLVFAGEFLTRVFLGAEVAPPAELFPAYGLAYLIISLTTPLIRNVLVPAGRDRVVMLAIVCSALVGLPAMIFGGIAWGLVGITSGLALSEVIVLSVVATAALRVLRDARRHH</sequence>
<dbReference type="PANTHER" id="PTHR30250:SF11">
    <property type="entry name" value="O-ANTIGEN TRANSPORTER-RELATED"/>
    <property type="match status" value="1"/>
</dbReference>
<evidence type="ECO:0008006" key="9">
    <source>
        <dbReference type="Google" id="ProtNLM"/>
    </source>
</evidence>
<dbReference type="InterPro" id="IPR050833">
    <property type="entry name" value="Poly_Biosynth_Transport"/>
</dbReference>
<feature type="transmembrane region" description="Helical" evidence="6">
    <location>
        <begin position="38"/>
        <end position="59"/>
    </location>
</feature>
<feature type="transmembrane region" description="Helical" evidence="6">
    <location>
        <begin position="349"/>
        <end position="375"/>
    </location>
</feature>
<proteinExistence type="predicted"/>
<organism evidence="7 8">
    <name type="scientific">Microbacterium binotii</name>
    <dbReference type="NCBI Taxonomy" id="462710"/>
    <lineage>
        <taxon>Bacteria</taxon>
        <taxon>Bacillati</taxon>
        <taxon>Actinomycetota</taxon>
        <taxon>Actinomycetes</taxon>
        <taxon>Micrococcales</taxon>
        <taxon>Microbacteriaceae</taxon>
        <taxon>Microbacterium</taxon>
    </lineage>
</organism>
<evidence type="ECO:0000256" key="6">
    <source>
        <dbReference type="SAM" id="Phobius"/>
    </source>
</evidence>